<sequence>MIKLRFHLLEPLRFPLINRFYKSYYPAGKAKKDEVIWIGEDSKGIQACVRFKQFDEYQLLTGMLVHPDHRSQGHGIALLEACNDQLTTTQCYCFAFSHLETFYQGSGFVIIKDNELPEPLQSRINRYRQSGKTLTPMIYAQRSKLELS</sequence>
<dbReference type="InterPro" id="IPR000182">
    <property type="entry name" value="GNAT_dom"/>
</dbReference>
<protein>
    <submittedName>
        <fullName evidence="2">GNAT family N-acetyltransferase</fullName>
    </submittedName>
</protein>
<dbReference type="CDD" id="cd04301">
    <property type="entry name" value="NAT_SF"/>
    <property type="match status" value="1"/>
</dbReference>
<dbReference type="RefSeq" id="WP_107350958.1">
    <property type="nucleotide sequence ID" value="NZ_PYMH01000014.1"/>
</dbReference>
<organism evidence="2 3">
    <name type="scientific">Photobacterium lutimaris</name>
    <dbReference type="NCBI Taxonomy" id="388278"/>
    <lineage>
        <taxon>Bacteria</taxon>
        <taxon>Pseudomonadati</taxon>
        <taxon>Pseudomonadota</taxon>
        <taxon>Gammaproteobacteria</taxon>
        <taxon>Vibrionales</taxon>
        <taxon>Vibrionaceae</taxon>
        <taxon>Photobacterium</taxon>
    </lineage>
</organism>
<feature type="domain" description="N-acetyltransferase" evidence="1">
    <location>
        <begin position="1"/>
        <end position="127"/>
    </location>
</feature>
<evidence type="ECO:0000313" key="3">
    <source>
        <dbReference type="Proteomes" id="UP000241222"/>
    </source>
</evidence>
<dbReference type="EMBL" id="PYMH01000014">
    <property type="protein sequence ID" value="PSU31223.1"/>
    <property type="molecule type" value="Genomic_DNA"/>
</dbReference>
<dbReference type="Proteomes" id="UP000241222">
    <property type="component" value="Unassembled WGS sequence"/>
</dbReference>
<evidence type="ECO:0000313" key="2">
    <source>
        <dbReference type="EMBL" id="PSU31223.1"/>
    </source>
</evidence>
<reference evidence="2 3" key="1">
    <citation type="submission" date="2018-03" db="EMBL/GenBank/DDBJ databases">
        <title>Whole genome sequencing of Histamine producing bacteria.</title>
        <authorList>
            <person name="Butler K."/>
        </authorList>
    </citation>
    <scope>NUCLEOTIDE SEQUENCE [LARGE SCALE GENOMIC DNA]</scope>
    <source>
        <strain evidence="2 3">JCM 13586</strain>
    </source>
</reference>
<accession>A0A2T3IS92</accession>
<dbReference type="AlphaFoldDB" id="A0A2T3IS92"/>
<dbReference type="Pfam" id="PF13508">
    <property type="entry name" value="Acetyltransf_7"/>
    <property type="match status" value="1"/>
</dbReference>
<dbReference type="InterPro" id="IPR016181">
    <property type="entry name" value="Acyl_CoA_acyltransferase"/>
</dbReference>
<name>A0A2T3IS92_9GAMM</name>
<proteinExistence type="predicted"/>
<keyword evidence="3" id="KW-1185">Reference proteome</keyword>
<dbReference type="GO" id="GO:0016747">
    <property type="term" value="F:acyltransferase activity, transferring groups other than amino-acyl groups"/>
    <property type="evidence" value="ECO:0007669"/>
    <property type="project" value="InterPro"/>
</dbReference>
<evidence type="ECO:0000259" key="1">
    <source>
        <dbReference type="PROSITE" id="PS51186"/>
    </source>
</evidence>
<dbReference type="SUPFAM" id="SSF55729">
    <property type="entry name" value="Acyl-CoA N-acyltransferases (Nat)"/>
    <property type="match status" value="1"/>
</dbReference>
<dbReference type="OrthoDB" id="7845888at2"/>
<keyword evidence="2" id="KW-0808">Transferase</keyword>
<dbReference type="Gene3D" id="3.40.630.30">
    <property type="match status" value="1"/>
</dbReference>
<dbReference type="PROSITE" id="PS51186">
    <property type="entry name" value="GNAT"/>
    <property type="match status" value="1"/>
</dbReference>
<gene>
    <name evidence="2" type="ORF">C9I99_21825</name>
</gene>
<comment type="caution">
    <text evidence="2">The sequence shown here is derived from an EMBL/GenBank/DDBJ whole genome shotgun (WGS) entry which is preliminary data.</text>
</comment>